<dbReference type="InterPro" id="IPR044969">
    <property type="entry name" value="DFO"/>
</dbReference>
<name>A0A9D5H1N6_9LILI</name>
<dbReference type="Proteomes" id="UP001085076">
    <property type="component" value="Unassembled WGS sequence"/>
</dbReference>
<accession>A0A9D5H1N6</accession>
<dbReference type="EMBL" id="JAGGNH010000119">
    <property type="protein sequence ID" value="KAJ0960063.1"/>
    <property type="molecule type" value="Genomic_DNA"/>
</dbReference>
<dbReference type="AlphaFoldDB" id="A0A9D5H1N6"/>
<organism evidence="1 2">
    <name type="scientific">Dioscorea zingiberensis</name>
    <dbReference type="NCBI Taxonomy" id="325984"/>
    <lineage>
        <taxon>Eukaryota</taxon>
        <taxon>Viridiplantae</taxon>
        <taxon>Streptophyta</taxon>
        <taxon>Embryophyta</taxon>
        <taxon>Tracheophyta</taxon>
        <taxon>Spermatophyta</taxon>
        <taxon>Magnoliopsida</taxon>
        <taxon>Liliopsida</taxon>
        <taxon>Dioscoreales</taxon>
        <taxon>Dioscoreaceae</taxon>
        <taxon>Dioscorea</taxon>
    </lineage>
</organism>
<dbReference type="PANTHER" id="PTHR37176:SF1">
    <property type="entry name" value="PROTEIN DOUBLE-STRAND BREAK FORMATION"/>
    <property type="match status" value="1"/>
</dbReference>
<dbReference type="GO" id="GO:0042138">
    <property type="term" value="P:meiotic DNA double-strand break formation"/>
    <property type="evidence" value="ECO:0007669"/>
    <property type="project" value="InterPro"/>
</dbReference>
<keyword evidence="2" id="KW-1185">Reference proteome</keyword>
<protein>
    <submittedName>
        <fullName evidence="1">Uncharacterized protein</fullName>
    </submittedName>
</protein>
<evidence type="ECO:0000313" key="1">
    <source>
        <dbReference type="EMBL" id="KAJ0960063.1"/>
    </source>
</evidence>
<dbReference type="OrthoDB" id="1925581at2759"/>
<sequence length="240" mass="26747">MSAIISESIALLRSSLQDRSFCTETLRALESILVVRDVRSLEETRATLRDLLKSEANSVLGEISDKSTDLKLGIVDFFVKAFAVVGDVESCLALKYEALVLRDTKFGLDQVLRVSFEEWLTFAKDSLDYGFYAIAVKGFDNALSCNQPDRNVDSEPDNLIPDAHIISNVKKLRDTARALIASHSVQTQAAEYLKRKLPEDQNCCTSCSEVKGNVASVLFRRGIKKRNMRKLSQSQGVQPH</sequence>
<proteinExistence type="predicted"/>
<dbReference type="PANTHER" id="PTHR37176">
    <property type="entry name" value="F10K1.23"/>
    <property type="match status" value="1"/>
</dbReference>
<comment type="caution">
    <text evidence="1">The sequence shown here is derived from an EMBL/GenBank/DDBJ whole genome shotgun (WGS) entry which is preliminary data.</text>
</comment>
<reference evidence="1 2" key="1">
    <citation type="journal article" date="2022" name="Hortic Res">
        <title>The genome of Dioscorea zingiberensis sheds light on the biosynthesis, origin and evolution of the medicinally important diosgenin saponins.</title>
        <authorList>
            <person name="Li Y."/>
            <person name="Tan C."/>
            <person name="Li Z."/>
            <person name="Guo J."/>
            <person name="Li S."/>
            <person name="Chen X."/>
            <person name="Wang C."/>
            <person name="Dai X."/>
            <person name="Yang H."/>
            <person name="Song W."/>
            <person name="Hou L."/>
            <person name="Xu J."/>
            <person name="Tong Z."/>
            <person name="Xu A."/>
            <person name="Yuan X."/>
            <person name="Wang W."/>
            <person name="Yang Q."/>
            <person name="Chen L."/>
            <person name="Sun Z."/>
            <person name="Wang K."/>
            <person name="Pan B."/>
            <person name="Chen J."/>
            <person name="Bao Y."/>
            <person name="Liu F."/>
            <person name="Qi X."/>
            <person name="Gang D.R."/>
            <person name="Wen J."/>
            <person name="Li J."/>
        </authorList>
    </citation>
    <scope>NUCLEOTIDE SEQUENCE [LARGE SCALE GENOMIC DNA]</scope>
    <source>
        <strain evidence="1">Dzin_1.0</strain>
    </source>
</reference>
<gene>
    <name evidence="1" type="ORF">J5N97_000178</name>
</gene>
<evidence type="ECO:0000313" key="2">
    <source>
        <dbReference type="Proteomes" id="UP001085076"/>
    </source>
</evidence>